<organism evidence="8 9">
    <name type="scientific">Phanerochaete carnosa (strain HHB-10118-sp)</name>
    <name type="common">White-rot fungus</name>
    <name type="synonym">Peniophora carnosa</name>
    <dbReference type="NCBI Taxonomy" id="650164"/>
    <lineage>
        <taxon>Eukaryota</taxon>
        <taxon>Fungi</taxon>
        <taxon>Dikarya</taxon>
        <taxon>Basidiomycota</taxon>
        <taxon>Agaricomycotina</taxon>
        <taxon>Agaricomycetes</taxon>
        <taxon>Polyporales</taxon>
        <taxon>Phanerochaetaceae</taxon>
        <taxon>Phanerochaete</taxon>
    </lineage>
</organism>
<evidence type="ECO:0000256" key="4">
    <source>
        <dbReference type="ARBA" id="ARBA00023242"/>
    </source>
</evidence>
<dbReference type="GO" id="GO:0031848">
    <property type="term" value="P:protection from non-homologous end joining at telomere"/>
    <property type="evidence" value="ECO:0007669"/>
    <property type="project" value="TreeGrafter"/>
</dbReference>
<evidence type="ECO:0000313" key="9">
    <source>
        <dbReference type="Proteomes" id="UP000008370"/>
    </source>
</evidence>
<dbReference type="EMBL" id="JH930468">
    <property type="protein sequence ID" value="EKM60945.1"/>
    <property type="molecule type" value="Genomic_DNA"/>
</dbReference>
<feature type="region of interest" description="Disordered" evidence="6">
    <location>
        <begin position="282"/>
        <end position="417"/>
    </location>
</feature>
<reference evidence="8 9" key="1">
    <citation type="journal article" date="2012" name="BMC Genomics">
        <title>Comparative genomics of the white-rot fungi, Phanerochaete carnosa and P. chrysosporium, to elucidate the genetic basis of the distinct wood types they colonize.</title>
        <authorList>
            <person name="Suzuki H."/>
            <person name="MacDonald J."/>
            <person name="Syed K."/>
            <person name="Salamov A."/>
            <person name="Hori C."/>
            <person name="Aerts A."/>
            <person name="Henrissat B."/>
            <person name="Wiebenga A."/>
            <person name="vanKuyk P.A."/>
            <person name="Barry K."/>
            <person name="Lindquist E."/>
            <person name="LaButti K."/>
            <person name="Lapidus A."/>
            <person name="Lucas S."/>
            <person name="Coutinho P."/>
            <person name="Gong Y."/>
            <person name="Samejima M."/>
            <person name="Mahadevan R."/>
            <person name="Abou-Zaid M."/>
            <person name="de Vries R.P."/>
            <person name="Igarashi K."/>
            <person name="Yadav J.S."/>
            <person name="Grigoriev I.V."/>
            <person name="Master E.R."/>
        </authorList>
    </citation>
    <scope>NUCLEOTIDE SEQUENCE [LARGE SCALE GENOMIC DNA]</scope>
    <source>
        <strain evidence="8 9">HHB-10118-sp</strain>
    </source>
</reference>
<comment type="subcellular location">
    <subcellularLocation>
        <location evidence="5">Nucleus</location>
    </subcellularLocation>
    <subcellularLocation>
        <location evidence="5">Chromosome</location>
        <location evidence="5">Telomere</location>
    </subcellularLocation>
</comment>
<dbReference type="GeneID" id="18920455"/>
<dbReference type="KEGG" id="pco:PHACADRAFT_84643"/>
<gene>
    <name evidence="8" type="ORF">PHACADRAFT_84643</name>
</gene>
<dbReference type="InterPro" id="IPR039595">
    <property type="entry name" value="TE2IP/Rap1"/>
</dbReference>
<dbReference type="HOGENOM" id="CLU_022955_0_0_1"/>
<dbReference type="OrthoDB" id="435460at2759"/>
<dbReference type="GO" id="GO:0042162">
    <property type="term" value="F:telomeric DNA binding"/>
    <property type="evidence" value="ECO:0007669"/>
    <property type="project" value="TreeGrafter"/>
</dbReference>
<evidence type="ECO:0000256" key="5">
    <source>
        <dbReference type="RuleBase" id="RU367107"/>
    </source>
</evidence>
<dbReference type="Pfam" id="PF08914">
    <property type="entry name" value="Myb_Rap1"/>
    <property type="match status" value="1"/>
</dbReference>
<dbReference type="Proteomes" id="UP000008370">
    <property type="component" value="Unassembled WGS sequence"/>
</dbReference>
<accession>K5WND0</accession>
<keyword evidence="3 5" id="KW-0779">Telomere</keyword>
<comment type="similarity">
    <text evidence="1 5">Belongs to the RAP1 family.</text>
</comment>
<comment type="function">
    <text evidence="5">Involved in the regulation of telomere length, clustering and has a specific role in telomere position effect (TPE).</text>
</comment>
<dbReference type="RefSeq" id="XP_007390385.1">
    <property type="nucleotide sequence ID" value="XM_007390323.1"/>
</dbReference>
<dbReference type="STRING" id="650164.K5WND0"/>
<evidence type="ECO:0000259" key="7">
    <source>
        <dbReference type="Pfam" id="PF08914"/>
    </source>
</evidence>
<dbReference type="PANTHER" id="PTHR16466:SF6">
    <property type="entry name" value="TELOMERIC REPEAT-BINDING FACTOR 2-INTERACTING PROTEIN 1"/>
    <property type="match status" value="1"/>
</dbReference>
<dbReference type="PANTHER" id="PTHR16466">
    <property type="entry name" value="TELOMERE REPEAT-BINDING FACTOR 2-INTERACTING PROTEIN 1"/>
    <property type="match status" value="1"/>
</dbReference>
<keyword evidence="4 5" id="KW-0539">Nucleus</keyword>
<dbReference type="CDD" id="cd11655">
    <property type="entry name" value="rap1_myb-like"/>
    <property type="match status" value="1"/>
</dbReference>
<dbReference type="InterPro" id="IPR015010">
    <property type="entry name" value="TERF2IP_Myb"/>
</dbReference>
<name>K5WND0_PHACS</name>
<comment type="subunit">
    <text evidence="5">Homodimer.</text>
</comment>
<proteinExistence type="inferred from homology"/>
<dbReference type="InParanoid" id="K5WND0"/>
<evidence type="ECO:0000256" key="2">
    <source>
        <dbReference type="ARBA" id="ARBA00022454"/>
    </source>
</evidence>
<evidence type="ECO:0000256" key="3">
    <source>
        <dbReference type="ARBA" id="ARBA00022895"/>
    </source>
</evidence>
<dbReference type="SUPFAM" id="SSF46689">
    <property type="entry name" value="Homeodomain-like"/>
    <property type="match status" value="1"/>
</dbReference>
<evidence type="ECO:0000256" key="6">
    <source>
        <dbReference type="SAM" id="MobiDB-lite"/>
    </source>
</evidence>
<keyword evidence="9" id="KW-1185">Reference proteome</keyword>
<dbReference type="InterPro" id="IPR009057">
    <property type="entry name" value="Homeodomain-like_sf"/>
</dbReference>
<dbReference type="GO" id="GO:0070187">
    <property type="term" value="C:shelterin complex"/>
    <property type="evidence" value="ECO:0007669"/>
    <property type="project" value="TreeGrafter"/>
</dbReference>
<dbReference type="AlphaFoldDB" id="K5WND0"/>
<feature type="compositionally biased region" description="Polar residues" evidence="6">
    <location>
        <begin position="514"/>
        <end position="524"/>
    </location>
</feature>
<feature type="domain" description="TERF2-interacting telomeric protein 1 Myb" evidence="7">
    <location>
        <begin position="192"/>
        <end position="252"/>
    </location>
</feature>
<dbReference type="Gene3D" id="1.10.10.60">
    <property type="entry name" value="Homeodomain-like"/>
    <property type="match status" value="1"/>
</dbReference>
<sequence>MAIKFFIQKDIPHDIQTEVCETIAALGGRVESKVPRAGFILIQPGTPEEERLRLCWNSPDRPDRYFVPYTFVEACKVQGMLLRQIFIHDGQPIRMHIDPSIANVNVRAALSQRILHSGGDPSASPQSARVILADPNTEVFQHLVKTYQNEQDKFVESYLWVKRCIEKVYVSYTPLVYKNPGGRRAGEERTHFTEEDETHLCNWIAMKIPFKETGGRTGNRLYQQLCDMAGDPDYSWVTRHTWQSWRERYKKNAARLDVKIAEIVARNKPVVGEKGQYGYIRKPEEKAKRNKRKGRDGETGPSNEELEFISASPTLAPVPGQQPITSSGIPGPSAFDPVLYDPRLGPPPNFAPPPPPHIPPPEVVVARQHAAEEEDDENEWRTREGQDPPPQLARRAEEEEEPPKKRQRSTYATFPFSDDPGVYTVAPVVLDIANEYLFTVKEVKEFYDKCGGDVERTRSRFRRFRELLSQLPDYHVPELLPPAQDGQPVLTSQPLQVDQPVINHIPASNPPPQLNQAAQGQTDQMPPLAQVPPPNHLSQVTQLLSMSQPTPTVPML</sequence>
<evidence type="ECO:0000256" key="1">
    <source>
        <dbReference type="ARBA" id="ARBA00010467"/>
    </source>
</evidence>
<feature type="compositionally biased region" description="Pro residues" evidence="6">
    <location>
        <begin position="344"/>
        <end position="362"/>
    </location>
</feature>
<protein>
    <recommendedName>
        <fullName evidence="5">DNA-binding protein RAP1</fullName>
    </recommendedName>
</protein>
<feature type="region of interest" description="Disordered" evidence="6">
    <location>
        <begin position="505"/>
        <end position="535"/>
    </location>
</feature>
<dbReference type="GO" id="GO:0010833">
    <property type="term" value="P:telomere maintenance via telomere lengthening"/>
    <property type="evidence" value="ECO:0007669"/>
    <property type="project" value="UniProtKB-UniRule"/>
</dbReference>
<evidence type="ECO:0000313" key="8">
    <source>
        <dbReference type="EMBL" id="EKM60945.1"/>
    </source>
</evidence>
<keyword evidence="2 5" id="KW-0158">Chromosome</keyword>